<feature type="region of interest" description="Disordered" evidence="1">
    <location>
        <begin position="852"/>
        <end position="882"/>
    </location>
</feature>
<feature type="domain" description="DUF8035" evidence="2">
    <location>
        <begin position="997"/>
        <end position="1050"/>
    </location>
</feature>
<name>A0ABR0C3L2_PURLI</name>
<evidence type="ECO:0000313" key="3">
    <source>
        <dbReference type="EMBL" id="KAK4090681.1"/>
    </source>
</evidence>
<reference evidence="3 4" key="1">
    <citation type="journal article" date="2024" name="Microbiol. Resour. Announc.">
        <title>Genome annotations for the ascomycete fungi Trichoderma harzianum, Trichoderma aggressivum, and Purpureocillium lilacinum.</title>
        <authorList>
            <person name="Beijen E.P.W."/>
            <person name="Ohm R.A."/>
        </authorList>
    </citation>
    <scope>NUCLEOTIDE SEQUENCE [LARGE SCALE GENOMIC DNA]</scope>
    <source>
        <strain evidence="3 4">CBS 150709</strain>
    </source>
</reference>
<feature type="region of interest" description="Disordered" evidence="1">
    <location>
        <begin position="903"/>
        <end position="992"/>
    </location>
</feature>
<accession>A0ABR0C3L2</accession>
<feature type="region of interest" description="Disordered" evidence="1">
    <location>
        <begin position="409"/>
        <end position="448"/>
    </location>
</feature>
<evidence type="ECO:0000259" key="2">
    <source>
        <dbReference type="Pfam" id="PF26118"/>
    </source>
</evidence>
<feature type="region of interest" description="Disordered" evidence="1">
    <location>
        <begin position="262"/>
        <end position="297"/>
    </location>
</feature>
<comment type="caution">
    <text evidence="3">The sequence shown here is derived from an EMBL/GenBank/DDBJ whole genome shotgun (WGS) entry which is preliminary data.</text>
</comment>
<gene>
    <name evidence="3" type="ORF">Purlil1_4817</name>
</gene>
<feature type="compositionally biased region" description="Low complexity" evidence="1">
    <location>
        <begin position="942"/>
        <end position="954"/>
    </location>
</feature>
<feature type="compositionally biased region" description="Gly residues" evidence="1">
    <location>
        <begin position="416"/>
        <end position="431"/>
    </location>
</feature>
<feature type="compositionally biased region" description="Basic and acidic residues" evidence="1">
    <location>
        <begin position="91"/>
        <end position="115"/>
    </location>
</feature>
<sequence>MSSWRGETTSPVPGPSVWLYFDRRQPAATFARGATLESMTSAMWFARAMSLIAHQFMRRDHLPGETCRKLHYCAVVLEMCKTSGNALQERRGNAHRDWTRAVSKRDKMERPDVGQEHGQGGSNACCLNARSTAACTCEASMRLCGLWGWSWPDGGDEATMRCRAGYVHVWTAPGMIRHGSLAFSSADSRRRLAQRLASRDGPVRRSGRQKWPPVGARVCHSSVQVSTPEFAVRWHSPSIDSLHSPAWRVATLLARTRPRYECDGKSKRAENSQQSWSRPNGTQTRPSRRVAPDTRGGSRLKLGLMFINDQSVWPGRSNTSVRPGWGMVAAPRRDGMGKKRARAEHPGNTCGRHRWLDSPADGGANDDVMTDVTGPLKRTAGPVVSGRDRSVRDPCLGAWRLGTKRVEAEARDSRGRSGGTGPARCWGGGARSGRELEGMEGEEQGREAPAQARVAGRPAEGFVRPPCMHHRLDVVLCACACACACCGVACAGGWRMVWWWTADGRRIKLRSLPGWGEEATVEPALATFCAKGRAGLGRHVGDRTAPSQPRPGRQVLGIGTAHITSAYLRQGGTTIPRALWPVMSGGSTLEHIDAVDAFARTLFIRAKQYPNPSLSDVSTAVRHLHLALRQLRVEAADPDSLLNRGTDSSVYTRQIQPIVQDSDFALKQLETVLDKYDANGGREVDGMADRLATVRSRLVNERTTVDMFLDTVQLHNPANKPPCNTMQRSDASLEGIKDKVDKIATKLFSRRDSTGMADDEDRLWQEFKSELEKEGFSPDVLRQHKEILRAYIRELETMSSLNGGAPPTVRGMLEQHSRALVPPPVPPKIPQKEVAHPSMDNEKCFVSMKDERRMPGDAPIPPPPHTEHYSFSSDDAGSDSGESMALISTKDLMAMDSIHSGMAGLTLHPPSPNGYGASPRSSQKYLTSGIAGTLPPPGPAELSGSPSSQLGSSPNYVHPLPPYGLAGQPPPTYGSSPRSMPPRLAPDRYGQEIPLDAPWTKIKRSLVSPEVLERAGVRYEARPEYVAILGRLSREQIAAFAQQSADCRAARSGKYAPPRRDGKYERPRADSKSSRDDDDDDSVLWDESDTTDYDDDKTSDKGTKSYPYIVNPPTKDKASPSSTVMPKPILKNKNENHVRFDPEPHEVDSRSGSLKDERDRRRDGGSRRYRDPRDKEGSGRGRDGHRRDGDRDRYSDRHRGYDGDHHRPYHRGDRERRGDRKEDRTMKKKAWGETLGAVGIGGAAASLLGVLAEAAVGM</sequence>
<feature type="compositionally biased region" description="Basic and acidic residues" evidence="1">
    <location>
        <begin position="1058"/>
        <end position="1075"/>
    </location>
</feature>
<protein>
    <recommendedName>
        <fullName evidence="2">DUF8035 domain-containing protein</fullName>
    </recommendedName>
</protein>
<dbReference type="Proteomes" id="UP001287286">
    <property type="component" value="Unassembled WGS sequence"/>
</dbReference>
<feature type="region of interest" description="Disordered" evidence="1">
    <location>
        <begin position="1042"/>
        <end position="1227"/>
    </location>
</feature>
<evidence type="ECO:0000313" key="4">
    <source>
        <dbReference type="Proteomes" id="UP001287286"/>
    </source>
</evidence>
<feature type="region of interest" description="Disordered" evidence="1">
    <location>
        <begin position="323"/>
        <end position="364"/>
    </location>
</feature>
<dbReference type="PANTHER" id="PTHR42081">
    <property type="entry name" value="ZINC FINGER PROTEIN DHHC DOMAIN CONTAINING PROTEIN"/>
    <property type="match status" value="1"/>
</dbReference>
<dbReference type="EMBL" id="JAWRVI010000014">
    <property type="protein sequence ID" value="KAK4090681.1"/>
    <property type="molecule type" value="Genomic_DNA"/>
</dbReference>
<dbReference type="PANTHER" id="PTHR42081:SF2">
    <property type="entry name" value="NIPPED-B-LIKE PROTEIN B"/>
    <property type="match status" value="1"/>
</dbReference>
<feature type="region of interest" description="Disordered" evidence="1">
    <location>
        <begin position="91"/>
        <end position="118"/>
    </location>
</feature>
<dbReference type="InterPro" id="IPR058348">
    <property type="entry name" value="DUF8035"/>
</dbReference>
<dbReference type="Pfam" id="PF26118">
    <property type="entry name" value="DUF8035"/>
    <property type="match status" value="1"/>
</dbReference>
<feature type="compositionally biased region" description="Acidic residues" evidence="1">
    <location>
        <begin position="1076"/>
        <end position="1095"/>
    </location>
</feature>
<organism evidence="3 4">
    <name type="scientific">Purpureocillium lilacinum</name>
    <name type="common">Paecilomyces lilacinus</name>
    <dbReference type="NCBI Taxonomy" id="33203"/>
    <lineage>
        <taxon>Eukaryota</taxon>
        <taxon>Fungi</taxon>
        <taxon>Dikarya</taxon>
        <taxon>Ascomycota</taxon>
        <taxon>Pezizomycotina</taxon>
        <taxon>Sordariomycetes</taxon>
        <taxon>Hypocreomycetidae</taxon>
        <taxon>Hypocreales</taxon>
        <taxon>Ophiocordycipitaceae</taxon>
        <taxon>Purpureocillium</taxon>
    </lineage>
</organism>
<feature type="compositionally biased region" description="Basic and acidic residues" evidence="1">
    <location>
        <begin position="1132"/>
        <end position="1225"/>
    </location>
</feature>
<proteinExistence type="predicted"/>
<feature type="compositionally biased region" description="Polar residues" evidence="1">
    <location>
        <begin position="271"/>
        <end position="285"/>
    </location>
</feature>
<keyword evidence="4" id="KW-1185">Reference proteome</keyword>
<feature type="compositionally biased region" description="Low complexity" evidence="1">
    <location>
        <begin position="870"/>
        <end position="882"/>
    </location>
</feature>
<evidence type="ECO:0000256" key="1">
    <source>
        <dbReference type="SAM" id="MobiDB-lite"/>
    </source>
</evidence>